<dbReference type="PANTHER" id="PTHR21497">
    <property type="entry name" value="UBIQUITIN LIGASE E3 ALPHA-RELATED"/>
    <property type="match status" value="1"/>
</dbReference>
<evidence type="ECO:0000256" key="5">
    <source>
        <dbReference type="ARBA" id="ARBA00022771"/>
    </source>
</evidence>
<dbReference type="SMART" id="SM00396">
    <property type="entry name" value="ZnF_UBR1"/>
    <property type="match status" value="1"/>
</dbReference>
<dbReference type="Gene3D" id="2.10.110.30">
    <property type="match status" value="1"/>
</dbReference>
<dbReference type="CDD" id="cd19673">
    <property type="entry name" value="UBR-box_UBR3"/>
    <property type="match status" value="1"/>
</dbReference>
<keyword evidence="6 10" id="KW-0833">Ubl conjugation pathway</keyword>
<organism evidence="13 14">
    <name type="scientific">Microbotryum silenes-dioicae</name>
    <dbReference type="NCBI Taxonomy" id="796604"/>
    <lineage>
        <taxon>Eukaryota</taxon>
        <taxon>Fungi</taxon>
        <taxon>Dikarya</taxon>
        <taxon>Basidiomycota</taxon>
        <taxon>Pucciniomycotina</taxon>
        <taxon>Microbotryomycetes</taxon>
        <taxon>Microbotryales</taxon>
        <taxon>Microbotryaceae</taxon>
        <taxon>Microbotryum</taxon>
    </lineage>
</organism>
<evidence type="ECO:0000256" key="6">
    <source>
        <dbReference type="ARBA" id="ARBA00022786"/>
    </source>
</evidence>
<comment type="catalytic activity">
    <reaction evidence="1 10">
        <text>S-ubiquitinyl-[E2 ubiquitin-conjugating enzyme]-L-cysteine + [acceptor protein]-L-lysine = [E2 ubiquitin-conjugating enzyme]-L-cysteine + N(6)-ubiquitinyl-[acceptor protein]-L-lysine.</text>
        <dbReference type="EC" id="2.3.2.27"/>
    </reaction>
</comment>
<feature type="region of interest" description="Disordered" evidence="11">
    <location>
        <begin position="1"/>
        <end position="71"/>
    </location>
</feature>
<dbReference type="Pfam" id="PF18995">
    <property type="entry name" value="PRT6_C"/>
    <property type="match status" value="1"/>
</dbReference>
<evidence type="ECO:0000256" key="7">
    <source>
        <dbReference type="ARBA" id="ARBA00022833"/>
    </source>
</evidence>
<dbReference type="Pfam" id="PF02207">
    <property type="entry name" value="zf-UBR"/>
    <property type="match status" value="1"/>
</dbReference>
<keyword evidence="5 10" id="KW-0863">Zinc-finger</keyword>
<evidence type="ECO:0000313" key="13">
    <source>
        <dbReference type="EMBL" id="SGY60691.1"/>
    </source>
</evidence>
<feature type="compositionally biased region" description="Low complexity" evidence="11">
    <location>
        <begin position="375"/>
        <end position="386"/>
    </location>
</feature>
<feature type="region of interest" description="Disordered" evidence="11">
    <location>
        <begin position="253"/>
        <end position="276"/>
    </location>
</feature>
<evidence type="ECO:0000256" key="10">
    <source>
        <dbReference type="RuleBase" id="RU366018"/>
    </source>
</evidence>
<feature type="compositionally biased region" description="Low complexity" evidence="11">
    <location>
        <begin position="7"/>
        <end position="69"/>
    </location>
</feature>
<evidence type="ECO:0000256" key="1">
    <source>
        <dbReference type="ARBA" id="ARBA00000900"/>
    </source>
</evidence>
<keyword evidence="14" id="KW-1185">Reference proteome</keyword>
<feature type="region of interest" description="Disordered" evidence="11">
    <location>
        <begin position="370"/>
        <end position="444"/>
    </location>
</feature>
<evidence type="ECO:0000256" key="8">
    <source>
        <dbReference type="ARBA" id="ARBA00046341"/>
    </source>
</evidence>
<dbReference type="InterPro" id="IPR044046">
    <property type="entry name" value="E3_ligase_UBR-like_C"/>
</dbReference>
<keyword evidence="7 10" id="KW-0862">Zinc</keyword>
<dbReference type="CDD" id="cd16482">
    <property type="entry name" value="RING-H2_UBR1-like"/>
    <property type="match status" value="1"/>
</dbReference>
<dbReference type="EMBL" id="FQNC01000045">
    <property type="protein sequence ID" value="SGY60691.1"/>
    <property type="molecule type" value="Genomic_DNA"/>
</dbReference>
<comment type="function">
    <text evidence="10">Ubiquitin ligase protein which is a component of the N-end rule pathway. Recognizes and binds to proteins bearing specific N-terminal residues that are destabilizing according to the N-end rule, leading to their ubiquitination and subsequent degradation.</text>
</comment>
<evidence type="ECO:0000256" key="4">
    <source>
        <dbReference type="ARBA" id="ARBA00022723"/>
    </source>
</evidence>
<evidence type="ECO:0000313" key="14">
    <source>
        <dbReference type="Proteomes" id="UP000249464"/>
    </source>
</evidence>
<dbReference type="InterPro" id="IPR014719">
    <property type="entry name" value="Ribosomal_bL12_C/ClpS-like"/>
</dbReference>
<evidence type="ECO:0000256" key="9">
    <source>
        <dbReference type="PROSITE-ProRule" id="PRU00508"/>
    </source>
</evidence>
<dbReference type="SUPFAM" id="SSF54736">
    <property type="entry name" value="ClpS-like"/>
    <property type="match status" value="1"/>
</dbReference>
<accession>A0A2X0MU83</accession>
<dbReference type="PROSITE" id="PS51157">
    <property type="entry name" value="ZF_UBR"/>
    <property type="match status" value="1"/>
</dbReference>
<dbReference type="PANTHER" id="PTHR21497:SF24">
    <property type="entry name" value="E3 UBIQUITIN-PROTEIN LIGASE UBR1"/>
    <property type="match status" value="1"/>
</dbReference>
<reference evidence="13 14" key="1">
    <citation type="submission" date="2016-11" db="EMBL/GenBank/DDBJ databases">
        <authorList>
            <person name="Jaros S."/>
            <person name="Januszkiewicz K."/>
            <person name="Wedrychowicz H."/>
        </authorList>
    </citation>
    <scope>NUCLEOTIDE SEQUENCE [LARGE SCALE GENOMIC DNA]</scope>
</reference>
<evidence type="ECO:0000259" key="12">
    <source>
        <dbReference type="PROSITE" id="PS51157"/>
    </source>
</evidence>
<dbReference type="InterPro" id="IPR042065">
    <property type="entry name" value="E3_ELL-like"/>
</dbReference>
<evidence type="ECO:0000256" key="11">
    <source>
        <dbReference type="SAM" id="MobiDB-lite"/>
    </source>
</evidence>
<dbReference type="GO" id="GO:0000151">
    <property type="term" value="C:ubiquitin ligase complex"/>
    <property type="evidence" value="ECO:0007669"/>
    <property type="project" value="TreeGrafter"/>
</dbReference>
<dbReference type="GO" id="GO:0005737">
    <property type="term" value="C:cytoplasm"/>
    <property type="evidence" value="ECO:0007669"/>
    <property type="project" value="TreeGrafter"/>
</dbReference>
<protein>
    <recommendedName>
        <fullName evidence="10">E3 ubiquitin-protein ligase</fullName>
        <ecNumber evidence="10">2.3.2.27</ecNumber>
    </recommendedName>
</protein>
<comment type="pathway">
    <text evidence="2 10">Protein modification; protein ubiquitination.</text>
</comment>
<dbReference type="GO" id="GO:0061630">
    <property type="term" value="F:ubiquitin protein ligase activity"/>
    <property type="evidence" value="ECO:0007669"/>
    <property type="project" value="UniProtKB-UniRule"/>
</dbReference>
<gene>
    <name evidence="13" type="primary">BQ5605_C007g04469</name>
    <name evidence="13" type="ORF">BQ5605_C007G04469</name>
</gene>
<dbReference type="GO" id="GO:0071596">
    <property type="term" value="P:ubiquitin-dependent protein catabolic process via the N-end rule pathway"/>
    <property type="evidence" value="ECO:0007669"/>
    <property type="project" value="UniProtKB-UniRule"/>
</dbReference>
<dbReference type="GO" id="GO:0008270">
    <property type="term" value="F:zinc ion binding"/>
    <property type="evidence" value="ECO:0007669"/>
    <property type="project" value="UniProtKB-UniRule"/>
</dbReference>
<evidence type="ECO:0000256" key="2">
    <source>
        <dbReference type="ARBA" id="ARBA00004906"/>
    </source>
</evidence>
<feature type="compositionally biased region" description="Polar residues" evidence="11">
    <location>
        <begin position="387"/>
        <end position="399"/>
    </location>
</feature>
<dbReference type="Pfam" id="PF02617">
    <property type="entry name" value="ClpS"/>
    <property type="match status" value="1"/>
</dbReference>
<keyword evidence="3 10" id="KW-0808">Transferase</keyword>
<dbReference type="Gene3D" id="1.10.10.2670">
    <property type="entry name" value="E3 ubiquitin-protein ligase"/>
    <property type="match status" value="1"/>
</dbReference>
<dbReference type="SUPFAM" id="SSF46785">
    <property type="entry name" value="Winged helix' DNA-binding domain"/>
    <property type="match status" value="1"/>
</dbReference>
<keyword evidence="4 10" id="KW-0479">Metal-binding</keyword>
<dbReference type="Pfam" id="PF22960">
    <property type="entry name" value="WHD_UBR1"/>
    <property type="match status" value="1"/>
</dbReference>
<dbReference type="InterPro" id="IPR003126">
    <property type="entry name" value="Znf_UBR"/>
</dbReference>
<dbReference type="GO" id="GO:0016567">
    <property type="term" value="P:protein ubiquitination"/>
    <property type="evidence" value="ECO:0007669"/>
    <property type="project" value="UniProtKB-UniRule"/>
</dbReference>
<dbReference type="STRING" id="796604.A0A2X0MU83"/>
<feature type="compositionally biased region" description="Low complexity" evidence="11">
    <location>
        <begin position="400"/>
        <end position="435"/>
    </location>
</feature>
<proteinExistence type="inferred from homology"/>
<dbReference type="InterPro" id="IPR039164">
    <property type="entry name" value="UBR1-like"/>
</dbReference>
<dbReference type="InterPro" id="IPR036390">
    <property type="entry name" value="WH_DNA-bd_sf"/>
</dbReference>
<dbReference type="EC" id="2.3.2.27" evidence="10"/>
<dbReference type="InterPro" id="IPR055194">
    <property type="entry name" value="UBR1-like_WH"/>
</dbReference>
<evidence type="ECO:0000256" key="3">
    <source>
        <dbReference type="ARBA" id="ARBA00022679"/>
    </source>
</evidence>
<feature type="zinc finger region" description="UBR-type" evidence="9">
    <location>
        <begin position="178"/>
        <end position="255"/>
    </location>
</feature>
<sequence length="2017" mass="223387">MQNGRISSGSSSSSSAQRAQRAQRAPYRHPSTAASAGIPSSSSSSSSSFSSFSAPTLTPTPTSTSSPSSAYPPLEQLIRSIQDLAQPSAYSLSKAGVLLQLKLVLYAFALDRDSPSSHLFLPTPLDPASPEREVIQLGHKFTLSALQKKLVAPNTSSPKTPPASTELAPEYSESRRGKICGHVFRAGESVYRCRDCAFDPTCVLCSKCYHASSHARMGHDVTMAVHGGVGAGCCDCGDEEAFKPGTQDDCKYHSSKFAPQPSERSGENSQEEEQRMREAITEVERWLVVLIDWMIAVLGRSPSEFVPPQSVDDIIALLPPPVPGPTLPEASDDADALAADLYAMRSGQTGHAMFLTPTSASRVASISQPYFPFGSSRPRPSNSPSSAGTQTPTGETNPFSASTSPPSYVSSTSRGKARATSPSPSTTATTGSSPAESDTPAGPWSVVLWNDEKHSFEQVIDQVTRATGVSRKRAAAMAQEVDRHGRTIIVNSNDPDRLVAIARLISNIDLAVTVRLSTETFYEQVVGEVIHMLRDLANVDVGGKGNVLTETMAKILLAPYPSGEESEVLSTTTRFQKLLQADSKLWKDARKNLTEFYVVLLGIQFARMYSSIAETYLLTDREPENSIIFFAVQVFTTPSIAARLMSEYAFLSHLISLLYAFFTEQFDPAHNRKRLLLPPNPTIRRIDPESAAFKQKRYFQIFNDLDHLIQPKEVKKLICVNPQLVLDLSAFLDLFTSMNPNVRAVDTHVEYESDAWVTAFNATIQLGKLARAFGESFEHATTFQLVQGLMNLLGRMARNMVFETLEWAGQAYQVPSFKVATSPVSFHHPLGWLFAEMCKHTDKLVPEMLRGIGLDSLGDLVTRIQGHATFLTSMDHPLRAVVLVAQIRAGLWVRNGFGIRAQQLHYKEYSLHENTYDQDVYFLQTSLVIANPSHVFVALLARFDVHEWLGQTDLSQVAHPIYEPSQAMMMVEELLYLLIVLVSDPTHVAGLSSEQVLRRELIHNLSLGPTTFSDLMRRTSERFTDDSALERVLGEVSTFKQPVGNSDQGTYALREEFYTHVNPYFPRFSRNQREEADKIVRAQLKKISNSSEEPVIVPSRLEIRSGPFVDLAQALESEALLSIVFHALRTGRGRGETLFSEVVLDEALHLVMLALIERPHALAAFALKAQLEDAPVDPNNKPDTNLMHVLVKLEEDERVKSIRPKAKWCLDRLTDLLGAPVQNLRTVVDDSAGLAKATLEKKRLAAKARQAAILKKFQQQQASFLASAEANEGEEMTEDEAMAVEGGTEEVKASLGSCIVCQDDLDCTKSFGTLAFVQVSNLIRVTASDSEIEEEVLKTPVNLDRDASHLRPFGIASHRIGVHPHDESGDGLGRAWKHNTLTGLHASACGHMMHFECFKTYYKSIEARHLTQPMRCHPENTLRREFICPLCKTLGNALLPTSIASERLATVEEASFDEAWVGSLLDVFHPEEGANGTEGTSEAQEGLKYVQVLGSDGMHLLPWKITSKIAGPIDDPTPELRMAVRLFSTIDPLAQEAFGKAPRRDRDAARRSLPHDLLTYTVESLEIAARGQANESGLDGVTVSETTGRMLRCMFYAMRLLIDVPSVYRRLPPSTHFDTLNAVKFAVFSHIGGMFNPSWSADHPLFSLNPLATLIETAAVAPEYFHHVIAFTYYTELVQTYLKLMCYGIYSTEVADKLMPEAIKDVVDEPVERECLLLAQIERFFSESYDQERRNRMEMVQLGKCLYTHTLPFLRQALILHRTLFGNSARVASTPGSERTEYSRLLELLRIRDPSGVLLPESSATYPEARYFQNHIHALRDQMHRGHSPVPFELTRSLNALKSNKLCYPIPPARLHHPTIYELAGLPRQLDTLVAASLATPCNACGLVSDSPALCLLCGEFVCAQSFCCMDSDDEAQHGECNSHMWGCGGTVGIYYMVKRNSLLYLYTDKGSFAVPPYLDSHGEVDLGGRRSRLQYPQYLHKGRYDEVRKLWLNHALPTIVARKLDATTDNGGWHTL</sequence>
<comment type="similarity">
    <text evidence="8 10">Belongs to the E3 ubiquitin-protein ligase UBR1-like family.</text>
</comment>
<dbReference type="Proteomes" id="UP000249464">
    <property type="component" value="Unassembled WGS sequence"/>
</dbReference>
<dbReference type="FunFam" id="2.10.110.30:FF:000002">
    <property type="entry name" value="Putative e3 ubiquitin-protein ligase ubr3"/>
    <property type="match status" value="1"/>
</dbReference>
<dbReference type="UniPathway" id="UPA00143"/>
<name>A0A2X0MU83_9BASI</name>
<dbReference type="InterPro" id="IPR003769">
    <property type="entry name" value="ClpS_core"/>
</dbReference>
<dbReference type="Gene3D" id="3.30.1390.10">
    <property type="match status" value="1"/>
</dbReference>
<feature type="domain" description="UBR-type" evidence="12">
    <location>
        <begin position="178"/>
        <end position="255"/>
    </location>
</feature>